<name>A0ACC1N752_9HYPO</name>
<evidence type="ECO:0000313" key="2">
    <source>
        <dbReference type="Proteomes" id="UP001143910"/>
    </source>
</evidence>
<dbReference type="Proteomes" id="UP001143910">
    <property type="component" value="Unassembled WGS sequence"/>
</dbReference>
<accession>A0ACC1N752</accession>
<sequence length="288" mass="32188">MDIPTITFRDGNKVPMLAFGAGTAWYKTAGDTTLDKTLIELTKIAVQKGFHHLDCAEMYGTEEEVGLGIKEAGVPREKLFITNKVSHNIENIQTAIQETLKANFHMYLIHTPFYAKSEADFHRAWKAMEEVKKAGLAKSIGVSNYLRADVEATLRGTSDPPVINQIEYHAYLQRANDYVPWLQEQNIQVGSFKGLTPAIRCPDGPLKEPLARIAAAHATTEAVILLAWVMHSGIVAVTTTSKPERLDEYANALKVKLTEAEFKEISDVGGEYHHRSTWTQRFDKSDRS</sequence>
<organism evidence="1 2">
    <name type="scientific">Zarea fungicola</name>
    <dbReference type="NCBI Taxonomy" id="93591"/>
    <lineage>
        <taxon>Eukaryota</taxon>
        <taxon>Fungi</taxon>
        <taxon>Dikarya</taxon>
        <taxon>Ascomycota</taxon>
        <taxon>Pezizomycotina</taxon>
        <taxon>Sordariomycetes</taxon>
        <taxon>Hypocreomycetidae</taxon>
        <taxon>Hypocreales</taxon>
        <taxon>Cordycipitaceae</taxon>
        <taxon>Zarea</taxon>
    </lineage>
</organism>
<comment type="caution">
    <text evidence="1">The sequence shown here is derived from an EMBL/GenBank/DDBJ whole genome shotgun (WGS) entry which is preliminary data.</text>
</comment>
<gene>
    <name evidence="1" type="ORF">NQ176_g6153</name>
</gene>
<evidence type="ECO:0000313" key="1">
    <source>
        <dbReference type="EMBL" id="KAJ2974259.1"/>
    </source>
</evidence>
<reference evidence="1" key="1">
    <citation type="submission" date="2022-08" db="EMBL/GenBank/DDBJ databases">
        <title>Genome Sequence of Lecanicillium fungicola.</title>
        <authorList>
            <person name="Buettner E."/>
        </authorList>
    </citation>
    <scope>NUCLEOTIDE SEQUENCE</scope>
    <source>
        <strain evidence="1">Babe33</strain>
    </source>
</reference>
<proteinExistence type="predicted"/>
<dbReference type="EMBL" id="JANJQO010000853">
    <property type="protein sequence ID" value="KAJ2974259.1"/>
    <property type="molecule type" value="Genomic_DNA"/>
</dbReference>
<protein>
    <submittedName>
        <fullName evidence="1">Uncharacterized protein</fullName>
    </submittedName>
</protein>
<keyword evidence="2" id="KW-1185">Reference proteome</keyword>